<feature type="region of interest" description="Disordered" evidence="2">
    <location>
        <begin position="1254"/>
        <end position="1283"/>
    </location>
</feature>
<reference evidence="4" key="1">
    <citation type="journal article" date="2021" name="Cell">
        <title>Tracing the genetic footprints of vertebrate landing in non-teleost ray-finned fishes.</title>
        <authorList>
            <person name="Bi X."/>
            <person name="Wang K."/>
            <person name="Yang L."/>
            <person name="Pan H."/>
            <person name="Jiang H."/>
            <person name="Wei Q."/>
            <person name="Fang M."/>
            <person name="Yu H."/>
            <person name="Zhu C."/>
            <person name="Cai Y."/>
            <person name="He Y."/>
            <person name="Gan X."/>
            <person name="Zeng H."/>
            <person name="Yu D."/>
            <person name="Zhu Y."/>
            <person name="Jiang H."/>
            <person name="Qiu Q."/>
            <person name="Yang H."/>
            <person name="Zhang Y.E."/>
            <person name="Wang W."/>
            <person name="Zhu M."/>
            <person name="He S."/>
            <person name="Zhang G."/>
        </authorList>
    </citation>
    <scope>NUCLEOTIDE SEQUENCE</scope>
    <source>
        <strain evidence="4">Pddl_001</strain>
    </source>
</reference>
<feature type="non-terminal residue" evidence="4">
    <location>
        <position position="1"/>
    </location>
</feature>
<feature type="region of interest" description="Disordered" evidence="2">
    <location>
        <begin position="927"/>
        <end position="961"/>
    </location>
</feature>
<feature type="compositionally biased region" description="Polar residues" evidence="2">
    <location>
        <begin position="608"/>
        <end position="619"/>
    </location>
</feature>
<feature type="compositionally biased region" description="Polar residues" evidence="2">
    <location>
        <begin position="629"/>
        <end position="641"/>
    </location>
</feature>
<protein>
    <submittedName>
        <fullName evidence="4">ICE1 protein</fullName>
    </submittedName>
</protein>
<evidence type="ECO:0000313" key="4">
    <source>
        <dbReference type="EMBL" id="MBN3278888.1"/>
    </source>
</evidence>
<keyword evidence="5" id="KW-1185">Reference proteome</keyword>
<feature type="region of interest" description="Disordered" evidence="2">
    <location>
        <begin position="369"/>
        <end position="390"/>
    </location>
</feature>
<dbReference type="Pfam" id="PF25817">
    <property type="entry name" value="ICE1_C"/>
    <property type="match status" value="1"/>
</dbReference>
<dbReference type="PANTHER" id="PTHR11852">
    <property type="entry name" value="PLATELET-ACTIVATING FACTOR ACETYLHYDROLASE"/>
    <property type="match status" value="1"/>
</dbReference>
<accession>A0ABS2XWZ3</accession>
<evidence type="ECO:0000256" key="2">
    <source>
        <dbReference type="SAM" id="MobiDB-lite"/>
    </source>
</evidence>
<dbReference type="PANTHER" id="PTHR11852:SF4">
    <property type="entry name" value="LITTLE ELONGATION COMPLEX SUBUNIT 1"/>
    <property type="match status" value="1"/>
</dbReference>
<feature type="coiled-coil region" evidence="1">
    <location>
        <begin position="36"/>
        <end position="133"/>
    </location>
</feature>
<feature type="non-terminal residue" evidence="4">
    <location>
        <position position="1832"/>
    </location>
</feature>
<feature type="compositionally biased region" description="Polar residues" evidence="2">
    <location>
        <begin position="1173"/>
        <end position="1189"/>
    </location>
</feature>
<feature type="region of interest" description="Disordered" evidence="2">
    <location>
        <begin position="1116"/>
        <end position="1212"/>
    </location>
</feature>
<organism evidence="4 5">
    <name type="scientific">Polyodon spathula</name>
    <name type="common">North American paddlefish</name>
    <name type="synonym">Squalus spathula</name>
    <dbReference type="NCBI Taxonomy" id="7913"/>
    <lineage>
        <taxon>Eukaryota</taxon>
        <taxon>Metazoa</taxon>
        <taxon>Chordata</taxon>
        <taxon>Craniata</taxon>
        <taxon>Vertebrata</taxon>
        <taxon>Euteleostomi</taxon>
        <taxon>Actinopterygii</taxon>
        <taxon>Chondrostei</taxon>
        <taxon>Acipenseriformes</taxon>
        <taxon>Polyodontidae</taxon>
        <taxon>Polyodon</taxon>
    </lineage>
</organism>
<evidence type="ECO:0000259" key="3">
    <source>
        <dbReference type="Pfam" id="PF25817"/>
    </source>
</evidence>
<proteinExistence type="predicted"/>
<dbReference type="Proteomes" id="UP001166093">
    <property type="component" value="Unassembled WGS sequence"/>
</dbReference>
<name>A0ABS2XWZ3_POLSP</name>
<gene>
    <name evidence="4" type="primary">Ice1_0</name>
    <name evidence="4" type="ORF">GTO93_0009167</name>
</gene>
<evidence type="ECO:0000256" key="1">
    <source>
        <dbReference type="SAM" id="Coils"/>
    </source>
</evidence>
<dbReference type="InterPro" id="IPR057881">
    <property type="entry name" value="ICE1_C"/>
</dbReference>
<comment type="caution">
    <text evidence="4">The sequence shown here is derived from an EMBL/GenBank/DDBJ whole genome shotgun (WGS) entry which is preliminary data.</text>
</comment>
<evidence type="ECO:0000313" key="5">
    <source>
        <dbReference type="Proteomes" id="UP001166093"/>
    </source>
</evidence>
<feature type="region of interest" description="Disordered" evidence="2">
    <location>
        <begin position="576"/>
        <end position="641"/>
    </location>
</feature>
<feature type="compositionally biased region" description="Polar residues" evidence="2">
    <location>
        <begin position="1272"/>
        <end position="1283"/>
    </location>
</feature>
<keyword evidence="1" id="KW-0175">Coiled coil</keyword>
<feature type="domain" description="Little elongation complex subunit 1 C-terminal" evidence="3">
    <location>
        <begin position="1632"/>
        <end position="1824"/>
    </location>
</feature>
<feature type="compositionally biased region" description="Basic and acidic residues" evidence="2">
    <location>
        <begin position="369"/>
        <end position="384"/>
    </location>
</feature>
<dbReference type="EMBL" id="JAAWVQ010083423">
    <property type="protein sequence ID" value="MBN3278888.1"/>
    <property type="molecule type" value="Genomic_DNA"/>
</dbReference>
<feature type="compositionally biased region" description="Basic and acidic residues" evidence="2">
    <location>
        <begin position="1190"/>
        <end position="1200"/>
    </location>
</feature>
<sequence length="1832" mass="203403">MMPGETHSQTAGIALDATIGICQNCTALQQSSIKVYQQTYLEIESLNQQNNKTEAANKKLEAQVKKLEETTTKQSQDIKKLKTEKNILEKDLKRIQVSSSQDIKKLKTEKNILEKDLKRIQKHLEKTEKLNQQKVFSFVMYSSCFFFFRFSSVAKIKLLLEELWMCIEPSAQVSQRKEIQHFSASFPGSPLKDQQHCNLASFPGSPLKNQQRCKNAPFLSRPLKEMQFYNHLAIPVNDLAASIQLHNLAGPEVQLNTKHTRIKHTQMTESSSRERDHFNEDPILNKETGQRYLHNDFLHVSGDEQKGQSPAPGQNLDEILDWFKPLPPLLSPVHFSLPRNQDTLIGNAVYLSEEEEEEEVKFNSNELNKLCEGDKPSKNPESHNEPSLAPTVDLPLVGFSNNTSSTALLFHRPSPCILTETECDDKAILDQEMRESNPSFPEESTDVQSDSLQIGENSDCFNSSIDAKENDTLVDHLQKETSQHSSVKVEALEDCVLNSLASDEGNTGVLKSDSEQLKKIQSLQEPESSGTEYMEVEKVMQKETEKDTEAIKERLINSSADSATLSHFEDIIENNIKSPSPVASDDQNMLVVDSPTKGDLSPGGKEAQGSSAKVSSTFLETKESEIRQPQHSQSSGTTNTETVNEASVRCFQKQEISWTGELSCSRGCTKNEVVRSTETEIVGMTKTFTVSQKPNLKVTACVNISDGVDLAKENELSHNSSEFTEDEALLTKATEVETVAVNGSVSRKANLTGTTDKPNHDEADPTTAIEYTNNNTRCAEDETEHLAKSEMLTVADTCSGLQKVQLTGTCYKPNTDRTDPVKENTSSINSSACNEDEVRCAREVEIKRTETSFSLLQKSNLTPNAYSTNPNGADRIITEKPTSYILESTLFTKSDDHFTTDVESSVEETSSDIIMLEERLCRKACPMTREESEDDQESFMLQRKVKKTKNKGNESSGLDEKGTNLCNSKGCVPEVLIDVQTPVDNKMSMNDNKALEMTEEEIPNIDLCEALKVKIDSKDLTTTDTSLNKHSDRSTSETATIENSELEQDEIAYKNKPEENMEICKNNIEVNGAECNIQVTSLDCVLTAEPDSQHSDNASDESLLCESLGIILSEDSESENISTKDCNTNNRVSPPVAPTTETKEAATVPSHRWQHPATVQNSTKARQKEKEPSQTALPVDTTDTPTSSKHSPDSISKVRTEMGPPLRPLLPPLIATPPRFLKSTSPSMSMCSRSSFPSLMENLVSPLREMPITLMSPLSDGPKSKSPLRATPSPSDITKNRKVQTSPLQFCAATPRHAVPVPGRLPPSAIPAINSSPGMPQENSVRILDTMYPDLSARARTLNILKGNIQLNRCAFGVGSNMPGPVNQISGFKAINSSTAFTKTGKACEAENSCFGQPTERLRPMGLVDRVWKRPGVNLHLPKSSKKLRLDNDSPVAEKVNLPVASLEDSRAKYLHGSLEQPVDIKSSEMLKSQINPTEEAISKAFEKIANCCLDLMPVIHSHVQVGNISQVPVLRDEEKEVIHEFCVVNKQLADCLLVAILAKLKTEKKSMKSLYRQALCRVYVGICRQNGDLERARLFSYSILKEDFPESDKLTLFIASTWYSLFSLPGLINKAMQAVTRQRAKGQVLKCLSAYLGWEKNAPCDVEKLITGTLVALKTGVRMKFQPHDKCGEDLCPFVWEHIFATELLCSQLQWKWTHDNLICKELWPIMNKWVKQRKGIDQAGFTADITVAAVLRLIGRLGQLGLKKRYVESVKNVATVINTFGRHANAEGVPWGVQLATVYAIYDLAPSNPKEAMESLAAWRSETTRTVPPAVTSCITQMGSMCRQIR</sequence>
<feature type="compositionally biased region" description="Polar residues" evidence="2">
    <location>
        <begin position="1119"/>
        <end position="1132"/>
    </location>
</feature>